<feature type="domain" description="Transient receptor ion channel" evidence="13">
    <location>
        <begin position="178"/>
        <end position="240"/>
    </location>
</feature>
<dbReference type="InterPro" id="IPR002110">
    <property type="entry name" value="Ankyrin_rpt"/>
</dbReference>
<dbReference type="OrthoDB" id="2373987at2759"/>
<protein>
    <recommendedName>
        <fullName evidence="13">Transient receptor ion channel domain-containing protein</fullName>
    </recommendedName>
</protein>
<keyword evidence="6 10" id="KW-0040">ANK repeat</keyword>
<dbReference type="GO" id="GO:0034703">
    <property type="term" value="C:cation channel complex"/>
    <property type="evidence" value="ECO:0007669"/>
    <property type="project" value="TreeGrafter"/>
</dbReference>
<feature type="region of interest" description="Disordered" evidence="11">
    <location>
        <begin position="774"/>
        <end position="804"/>
    </location>
</feature>
<accession>A0A814HGJ9</accession>
<evidence type="ECO:0000256" key="3">
    <source>
        <dbReference type="ARBA" id="ARBA00022692"/>
    </source>
</evidence>
<evidence type="ECO:0000313" key="15">
    <source>
        <dbReference type="Proteomes" id="UP000663879"/>
    </source>
</evidence>
<dbReference type="PRINTS" id="PR01097">
    <property type="entry name" value="TRNSRECEPTRP"/>
</dbReference>
<dbReference type="PROSITE" id="PS50088">
    <property type="entry name" value="ANK_REPEAT"/>
    <property type="match status" value="1"/>
</dbReference>
<evidence type="ECO:0000259" key="13">
    <source>
        <dbReference type="SMART" id="SM01420"/>
    </source>
</evidence>
<evidence type="ECO:0000256" key="5">
    <source>
        <dbReference type="ARBA" id="ARBA00022989"/>
    </source>
</evidence>
<evidence type="ECO:0000256" key="7">
    <source>
        <dbReference type="ARBA" id="ARBA00023065"/>
    </source>
</evidence>
<dbReference type="InterPro" id="IPR036770">
    <property type="entry name" value="Ankyrin_rpt-contain_sf"/>
</dbReference>
<dbReference type="PANTHER" id="PTHR10117:SF79">
    <property type="entry name" value="SHORT TRANSIENT RECEPTOR POTENTIAL CHANNEL 3-LIKE"/>
    <property type="match status" value="1"/>
</dbReference>
<dbReference type="EMBL" id="CAJNOC010004090">
    <property type="protein sequence ID" value="CAF1009176.1"/>
    <property type="molecule type" value="Genomic_DNA"/>
</dbReference>
<keyword evidence="3 12" id="KW-0812">Transmembrane</keyword>
<dbReference type="Pfam" id="PF12796">
    <property type="entry name" value="Ank_2"/>
    <property type="match status" value="1"/>
</dbReference>
<dbReference type="SUPFAM" id="SSF48403">
    <property type="entry name" value="Ankyrin repeat"/>
    <property type="match status" value="1"/>
</dbReference>
<dbReference type="GO" id="GO:0005886">
    <property type="term" value="C:plasma membrane"/>
    <property type="evidence" value="ECO:0007669"/>
    <property type="project" value="TreeGrafter"/>
</dbReference>
<dbReference type="AlphaFoldDB" id="A0A814HGJ9"/>
<keyword evidence="9" id="KW-0407">Ion channel</keyword>
<dbReference type="Gene3D" id="1.25.40.20">
    <property type="entry name" value="Ankyrin repeat-containing domain"/>
    <property type="match status" value="1"/>
</dbReference>
<gene>
    <name evidence="14" type="ORF">OXX778_LOCUS16805</name>
</gene>
<evidence type="ECO:0000256" key="1">
    <source>
        <dbReference type="ARBA" id="ARBA00004141"/>
    </source>
</evidence>
<feature type="transmembrane region" description="Helical" evidence="12">
    <location>
        <begin position="526"/>
        <end position="550"/>
    </location>
</feature>
<dbReference type="GO" id="GO:0051480">
    <property type="term" value="P:regulation of cytosolic calcium ion concentration"/>
    <property type="evidence" value="ECO:0007669"/>
    <property type="project" value="TreeGrafter"/>
</dbReference>
<feature type="transmembrane region" description="Helical" evidence="12">
    <location>
        <begin position="365"/>
        <end position="386"/>
    </location>
</feature>
<feature type="compositionally biased region" description="Polar residues" evidence="11">
    <location>
        <begin position="980"/>
        <end position="989"/>
    </location>
</feature>
<reference evidence="14" key="1">
    <citation type="submission" date="2021-02" db="EMBL/GenBank/DDBJ databases">
        <authorList>
            <person name="Nowell W R."/>
        </authorList>
    </citation>
    <scope>NUCLEOTIDE SEQUENCE</scope>
    <source>
        <strain evidence="14">Ploen Becks lab</strain>
    </source>
</reference>
<dbReference type="GO" id="GO:0007338">
    <property type="term" value="P:single fertilization"/>
    <property type="evidence" value="ECO:0007669"/>
    <property type="project" value="TreeGrafter"/>
</dbReference>
<dbReference type="Pfam" id="PF00520">
    <property type="entry name" value="Ion_trans"/>
    <property type="match status" value="1"/>
</dbReference>
<feature type="transmembrane region" description="Helical" evidence="12">
    <location>
        <begin position="663"/>
        <end position="684"/>
    </location>
</feature>
<feature type="region of interest" description="Disordered" evidence="11">
    <location>
        <begin position="948"/>
        <end position="989"/>
    </location>
</feature>
<dbReference type="GO" id="GO:0070679">
    <property type="term" value="F:inositol 1,4,5 trisphosphate binding"/>
    <property type="evidence" value="ECO:0007669"/>
    <property type="project" value="TreeGrafter"/>
</dbReference>
<feature type="repeat" description="ANK" evidence="10">
    <location>
        <begin position="60"/>
        <end position="92"/>
    </location>
</feature>
<dbReference type="SMART" id="SM00248">
    <property type="entry name" value="ANK"/>
    <property type="match status" value="3"/>
</dbReference>
<dbReference type="GO" id="GO:0015279">
    <property type="term" value="F:store-operated calcium channel activity"/>
    <property type="evidence" value="ECO:0007669"/>
    <property type="project" value="TreeGrafter"/>
</dbReference>
<keyword evidence="5 12" id="KW-1133">Transmembrane helix</keyword>
<feature type="transmembrane region" description="Helical" evidence="12">
    <location>
        <begin position="570"/>
        <end position="594"/>
    </location>
</feature>
<dbReference type="InterPro" id="IPR002153">
    <property type="entry name" value="TRPC_channel"/>
</dbReference>
<keyword evidence="15" id="KW-1185">Reference proteome</keyword>
<evidence type="ECO:0000256" key="9">
    <source>
        <dbReference type="ARBA" id="ARBA00023303"/>
    </source>
</evidence>
<comment type="subcellular location">
    <subcellularLocation>
        <location evidence="1">Membrane</location>
        <topology evidence="1">Multi-pass membrane protein</topology>
    </subcellularLocation>
</comment>
<feature type="transmembrane region" description="Helical" evidence="12">
    <location>
        <begin position="326"/>
        <end position="345"/>
    </location>
</feature>
<evidence type="ECO:0000256" key="4">
    <source>
        <dbReference type="ARBA" id="ARBA00022737"/>
    </source>
</evidence>
<keyword evidence="2" id="KW-0813">Transport</keyword>
<dbReference type="Pfam" id="PF08344">
    <property type="entry name" value="TRP_2"/>
    <property type="match status" value="1"/>
</dbReference>
<evidence type="ECO:0000256" key="6">
    <source>
        <dbReference type="ARBA" id="ARBA00023043"/>
    </source>
</evidence>
<evidence type="ECO:0000256" key="11">
    <source>
        <dbReference type="SAM" id="MobiDB-lite"/>
    </source>
</evidence>
<feature type="compositionally biased region" description="Low complexity" evidence="11">
    <location>
        <begin position="948"/>
        <end position="974"/>
    </location>
</feature>
<name>A0A814HGJ9_9BILA</name>
<evidence type="ECO:0000256" key="10">
    <source>
        <dbReference type="PROSITE-ProRule" id="PRU00023"/>
    </source>
</evidence>
<dbReference type="Pfam" id="PF00023">
    <property type="entry name" value="Ank"/>
    <property type="match status" value="1"/>
</dbReference>
<comment type="caution">
    <text evidence="14">The sequence shown here is derived from an EMBL/GenBank/DDBJ whole genome shotgun (WGS) entry which is preliminary data.</text>
</comment>
<evidence type="ECO:0000256" key="8">
    <source>
        <dbReference type="ARBA" id="ARBA00023136"/>
    </source>
</evidence>
<evidence type="ECO:0000313" key="14">
    <source>
        <dbReference type="EMBL" id="CAF1009176.1"/>
    </source>
</evidence>
<organism evidence="14 15">
    <name type="scientific">Brachionus calyciflorus</name>
    <dbReference type="NCBI Taxonomy" id="104777"/>
    <lineage>
        <taxon>Eukaryota</taxon>
        <taxon>Metazoa</taxon>
        <taxon>Spiralia</taxon>
        <taxon>Gnathifera</taxon>
        <taxon>Rotifera</taxon>
        <taxon>Eurotatoria</taxon>
        <taxon>Monogononta</taxon>
        <taxon>Pseudotrocha</taxon>
        <taxon>Ploima</taxon>
        <taxon>Brachionidae</taxon>
        <taxon>Brachionus</taxon>
    </lineage>
</organism>
<keyword evidence="7" id="KW-0406">Ion transport</keyword>
<proteinExistence type="predicted"/>
<feature type="transmembrane region" description="Helical" evidence="12">
    <location>
        <begin position="92"/>
        <end position="111"/>
    </location>
</feature>
<sequence length="1029" mass="119302">MLSKKQIKNPFSRKLGDSQAAILPDINEKFIEACESGDLNTVNFIIQNIKDFNVEVTDNLGRTALRLAVENEHLEVVQALLAKSDSQKIRDALLLAIFLGFTSIAEAILKFPKYKILNEKKILNGDTDSFWQTPSSDDAQFSPDITPIMLASQYNRTEIVQMLLLNGDRISKPHDFNCKCIECLNRFKFDSLRHAQSRLNAYKGLASESYISLASIDPILTAFELGRELGILAEKEKYFKHEYLQLRHSLSTYSVKLLNNVRGRDELEIVLNKTGKEKEEKYEQLARLDLALRFQEKPFVAHSNCQQKLVEIWYTGIRKVSKMNPIFIMCLILCHFILLPISSMIYIINPKSKIGKFMSLPCVKFISHCASYLTFIAMVIASNLRFAKEERQLERFSHKYENKFFNFTQYVHKEDLTHQIDFPDFYIRPYKPSDLDIVISVWVLGQAWHEIKKLFTLGIYEYLYSPFNIVNSFLNVLYIISYGLKYHTMILVAAKLKELETSKFWYDLTNLNETDYQSQIKIYETFYWLNSGFFAIGNVIAFARLCYFLPISQQLGPLEITLGKMINDIFKFICIFIIVFISFLFSLSNLYLYYNTDIRKRVEITAPYDHETIANPYLTKAEMAFGSLSRALKTLFFAVYLIGDSKVARIDPFENTMTMSIGYTVYAFFHVGSITILMSMLIAMMTKSYEKIIHHSDTEWKFARSKLYMTYIKEGFTLPVPFNLIPVPLTTFYQIKDLIKCYRERPKKKKSNSQNIQKFEDLPSVFENKSQYSNYPNTPGIKASDSSFKGKKNSEAEKQQNNDVFSTESPKLTYGIVMERVVKRYLMHNQGDLEDQKQNDFDEFKLDLQQIKYEIVNDMKKTREDNTRNMFIINNGIQVLAEELLQNTFIQSKDKEIKNGSDLLISIEHEKSMIKLKDFMISNQILIRSGSFLAESLELRKNSQNQNQILSSNNNNNNNQNETSSINKNKTSSNDFIDNLKQTPKNNSKVNFELSDNKFFSSSLSRILEESNSERSDLNSDLTFSSIKL</sequence>
<evidence type="ECO:0000256" key="2">
    <source>
        <dbReference type="ARBA" id="ARBA00022448"/>
    </source>
</evidence>
<keyword evidence="8 12" id="KW-0472">Membrane</keyword>
<evidence type="ECO:0000256" key="12">
    <source>
        <dbReference type="SAM" id="Phobius"/>
    </source>
</evidence>
<dbReference type="Proteomes" id="UP000663879">
    <property type="component" value="Unassembled WGS sequence"/>
</dbReference>
<dbReference type="InterPro" id="IPR013555">
    <property type="entry name" value="TRP_dom"/>
</dbReference>
<dbReference type="SMART" id="SM01420">
    <property type="entry name" value="TRP_2"/>
    <property type="match status" value="1"/>
</dbReference>
<keyword evidence="4" id="KW-0677">Repeat</keyword>
<dbReference type="PANTHER" id="PTHR10117">
    <property type="entry name" value="TRANSIENT RECEPTOR POTENTIAL CHANNEL"/>
    <property type="match status" value="1"/>
</dbReference>
<dbReference type="InterPro" id="IPR005821">
    <property type="entry name" value="Ion_trans_dom"/>
</dbReference>